<dbReference type="SUPFAM" id="SSF52283">
    <property type="entry name" value="Formate/glycerate dehydrogenase catalytic domain-like"/>
    <property type="match status" value="1"/>
</dbReference>
<evidence type="ECO:0000256" key="4">
    <source>
        <dbReference type="RuleBase" id="RU003719"/>
    </source>
</evidence>
<dbReference type="EMBL" id="CP025096">
    <property type="protein sequence ID" value="AUD04594.1"/>
    <property type="molecule type" value="Genomic_DNA"/>
</dbReference>
<dbReference type="OrthoDB" id="1522997at2"/>
<proteinExistence type="inferred from homology"/>
<evidence type="ECO:0000256" key="1">
    <source>
        <dbReference type="ARBA" id="ARBA00005854"/>
    </source>
</evidence>
<dbReference type="Gene3D" id="3.40.50.720">
    <property type="entry name" value="NAD(P)-binding Rossmann-like Domain"/>
    <property type="match status" value="2"/>
</dbReference>
<name>A0A2K8Z438_9BACT</name>
<dbReference type="InterPro" id="IPR006140">
    <property type="entry name" value="D-isomer_DH_NAD-bd"/>
</dbReference>
<keyword evidence="2 4" id="KW-0560">Oxidoreductase</keyword>
<dbReference type="PROSITE" id="PS00671">
    <property type="entry name" value="D_2_HYDROXYACID_DH_3"/>
    <property type="match status" value="1"/>
</dbReference>
<evidence type="ECO:0000259" key="6">
    <source>
        <dbReference type="Pfam" id="PF02826"/>
    </source>
</evidence>
<dbReference type="InterPro" id="IPR006139">
    <property type="entry name" value="D-isomer_2_OHA_DH_cat_dom"/>
</dbReference>
<dbReference type="Pfam" id="PF02826">
    <property type="entry name" value="2-Hacid_dh_C"/>
    <property type="match status" value="1"/>
</dbReference>
<protein>
    <submittedName>
        <fullName evidence="7">Glycerate dehydrogenase</fullName>
    </submittedName>
</protein>
<sequence length="318" mass="34654">MKIVVLDGYTLNPGDLSWEGVEKLADLTVYDRTPTDKIVERAQDADIIFTNKTPLDEATLNQLPNLKFISVLATGFNIVDITVAKKNGVVVSNVPGYGTPSVVQLTFALLLELTLHVQRHSDSVRDGKWARSVDFSFWDYPLIELAGKTMGIIGFGSIGEKVADVATAFGMKIIGSKRNRTDQSHRTNFKWAEIPELLTESDVVSIHTPLVPETQGLINKENLALMKPSAFLLNTSRGPIIVDQDLADALNNGVIAGAGIDVLSKEPPLPDNPLFKAKNCLITPHIAWATTEARARLMAITVENLAAFLNGKPMNVVN</sequence>
<dbReference type="PANTHER" id="PTHR43761:SF1">
    <property type="entry name" value="D-ISOMER SPECIFIC 2-HYDROXYACID DEHYDROGENASE CATALYTIC DOMAIN-CONTAINING PROTEIN-RELATED"/>
    <property type="match status" value="1"/>
</dbReference>
<evidence type="ECO:0000313" key="8">
    <source>
        <dbReference type="Proteomes" id="UP000232883"/>
    </source>
</evidence>
<dbReference type="SUPFAM" id="SSF51735">
    <property type="entry name" value="NAD(P)-binding Rossmann-fold domains"/>
    <property type="match status" value="1"/>
</dbReference>
<evidence type="ECO:0000313" key="7">
    <source>
        <dbReference type="EMBL" id="AUD04594.1"/>
    </source>
</evidence>
<dbReference type="InterPro" id="IPR029753">
    <property type="entry name" value="D-isomer_DH_CS"/>
</dbReference>
<keyword evidence="3" id="KW-0520">NAD</keyword>
<dbReference type="GO" id="GO:0051287">
    <property type="term" value="F:NAD binding"/>
    <property type="evidence" value="ECO:0007669"/>
    <property type="project" value="InterPro"/>
</dbReference>
<dbReference type="CDD" id="cd12162">
    <property type="entry name" value="2-Hacid_dh_4"/>
    <property type="match status" value="1"/>
</dbReference>
<evidence type="ECO:0000259" key="5">
    <source>
        <dbReference type="Pfam" id="PF00389"/>
    </source>
</evidence>
<feature type="domain" description="D-isomer specific 2-hydroxyacid dehydrogenase NAD-binding" evidence="6">
    <location>
        <begin position="107"/>
        <end position="287"/>
    </location>
</feature>
<dbReference type="KEGG" id="spir:CWM47_23740"/>
<evidence type="ECO:0000256" key="3">
    <source>
        <dbReference type="ARBA" id="ARBA00023027"/>
    </source>
</evidence>
<dbReference type="PROSITE" id="PS00670">
    <property type="entry name" value="D_2_HYDROXYACID_DH_2"/>
    <property type="match status" value="1"/>
</dbReference>
<dbReference type="InterPro" id="IPR036291">
    <property type="entry name" value="NAD(P)-bd_dom_sf"/>
</dbReference>
<organism evidence="7 8">
    <name type="scientific">Spirosoma pollinicola</name>
    <dbReference type="NCBI Taxonomy" id="2057025"/>
    <lineage>
        <taxon>Bacteria</taxon>
        <taxon>Pseudomonadati</taxon>
        <taxon>Bacteroidota</taxon>
        <taxon>Cytophagia</taxon>
        <taxon>Cytophagales</taxon>
        <taxon>Cytophagaceae</taxon>
        <taxon>Spirosoma</taxon>
    </lineage>
</organism>
<comment type="similarity">
    <text evidence="1 4">Belongs to the D-isomer specific 2-hydroxyacid dehydrogenase family.</text>
</comment>
<dbReference type="FunFam" id="3.40.50.720:FF:000203">
    <property type="entry name" value="D-3-phosphoglycerate dehydrogenase (SerA)"/>
    <property type="match status" value="1"/>
</dbReference>
<dbReference type="AlphaFoldDB" id="A0A2K8Z438"/>
<feature type="domain" description="D-isomer specific 2-hydroxyacid dehydrogenase catalytic" evidence="5">
    <location>
        <begin position="22"/>
        <end position="318"/>
    </location>
</feature>
<dbReference type="Pfam" id="PF00389">
    <property type="entry name" value="2-Hacid_dh"/>
    <property type="match status" value="1"/>
</dbReference>
<evidence type="ECO:0000256" key="2">
    <source>
        <dbReference type="ARBA" id="ARBA00023002"/>
    </source>
</evidence>
<dbReference type="GO" id="GO:0016616">
    <property type="term" value="F:oxidoreductase activity, acting on the CH-OH group of donors, NAD or NADP as acceptor"/>
    <property type="evidence" value="ECO:0007669"/>
    <property type="project" value="InterPro"/>
</dbReference>
<dbReference type="PANTHER" id="PTHR43761">
    <property type="entry name" value="D-ISOMER SPECIFIC 2-HYDROXYACID DEHYDROGENASE FAMILY PROTEIN (AFU_ORTHOLOGUE AFUA_1G13630)"/>
    <property type="match status" value="1"/>
</dbReference>
<keyword evidence="8" id="KW-1185">Reference proteome</keyword>
<dbReference type="RefSeq" id="WP_100990659.1">
    <property type="nucleotide sequence ID" value="NZ_CP025096.1"/>
</dbReference>
<gene>
    <name evidence="7" type="ORF">CWM47_23740</name>
</gene>
<reference evidence="7 8" key="1">
    <citation type="submission" date="2017-11" db="EMBL/GenBank/DDBJ databases">
        <title>Taxonomic description and genome sequences of Spirosoma HA7 sp. nov., isolated from pollen microhabitat of Corylus avellana.</title>
        <authorList>
            <person name="Ambika Manirajan B."/>
            <person name="Suarez C."/>
            <person name="Ratering S."/>
            <person name="Geissler-Plaum R."/>
            <person name="Cardinale M."/>
            <person name="Sylvia S."/>
        </authorList>
    </citation>
    <scope>NUCLEOTIDE SEQUENCE [LARGE SCALE GENOMIC DNA]</scope>
    <source>
        <strain evidence="7 8">HA7</strain>
    </source>
</reference>
<dbReference type="Proteomes" id="UP000232883">
    <property type="component" value="Chromosome"/>
</dbReference>
<accession>A0A2K8Z438</accession>
<dbReference type="InterPro" id="IPR050418">
    <property type="entry name" value="D-iso_2-hydroxyacid_DH_PdxB"/>
</dbReference>